<dbReference type="InterPro" id="IPR035985">
    <property type="entry name" value="Ubiquitin-activating_enz"/>
</dbReference>
<dbReference type="Proteomes" id="UP001152795">
    <property type="component" value="Unassembled WGS sequence"/>
</dbReference>
<evidence type="ECO:0000313" key="11">
    <source>
        <dbReference type="Proteomes" id="UP001152795"/>
    </source>
</evidence>
<keyword evidence="11" id="KW-1185">Reference proteome</keyword>
<reference evidence="10" key="1">
    <citation type="submission" date="2020-04" db="EMBL/GenBank/DDBJ databases">
        <authorList>
            <person name="Alioto T."/>
            <person name="Alioto T."/>
            <person name="Gomez Garrido J."/>
        </authorList>
    </citation>
    <scope>NUCLEOTIDE SEQUENCE</scope>
    <source>
        <strain evidence="10">A484AB</strain>
    </source>
</reference>
<sequence>MADDRAMRESAESSITSISADEAALYDRQIRLWGLDAQKRLRASRVLLVGLTGLGAEICKNIVLCGVKSLTLLDDEVVTMQDFTAQFLIPRMDLGKNRAEACLVRAQRLNPMVEIKCDTEPVMKKSREYFEQFDVVILTGCVREVMIHVNTICHEKKIKFYAGDVFGYFGYTFNDLVEHKYVEEQKTSSGINLTVSEGPPAKKKPKQEEIHTIMVEKFLEFNSLKDALETSWVKNQKPKSLKRISKVFFIFQVLLRFQEKYRRNPEGSTSEQDIDDLLKMKNEVFESLDISQDLVLEDFARHCIGTLSPTSAILGGILAQDVIKALSGKDAPIDNFFFFDGRTGEGMIDPANKMNFGHYNLQSKDNGLPPAELALAV</sequence>
<evidence type="ECO:0000256" key="6">
    <source>
        <dbReference type="ARBA" id="ARBA00026003"/>
    </source>
</evidence>
<dbReference type="EMBL" id="CACRXK020000043">
    <property type="protein sequence ID" value="CAB3977355.1"/>
    <property type="molecule type" value="Genomic_DNA"/>
</dbReference>
<evidence type="ECO:0000256" key="3">
    <source>
        <dbReference type="ARBA" id="ARBA00005673"/>
    </source>
</evidence>
<evidence type="ECO:0000256" key="5">
    <source>
        <dbReference type="ARBA" id="ARBA00023242"/>
    </source>
</evidence>
<dbReference type="AlphaFoldDB" id="A0A7D9H8J4"/>
<organism evidence="10 11">
    <name type="scientific">Paramuricea clavata</name>
    <name type="common">Red gorgonian</name>
    <name type="synonym">Violescent sea-whip</name>
    <dbReference type="NCBI Taxonomy" id="317549"/>
    <lineage>
        <taxon>Eukaryota</taxon>
        <taxon>Metazoa</taxon>
        <taxon>Cnidaria</taxon>
        <taxon>Anthozoa</taxon>
        <taxon>Octocorallia</taxon>
        <taxon>Malacalcyonacea</taxon>
        <taxon>Plexauridae</taxon>
        <taxon>Paramuricea</taxon>
    </lineage>
</organism>
<dbReference type="GO" id="GO:0005737">
    <property type="term" value="C:cytoplasm"/>
    <property type="evidence" value="ECO:0007669"/>
    <property type="project" value="TreeGrafter"/>
</dbReference>
<comment type="similarity">
    <text evidence="3">Belongs to the ubiquitin-activating E1 family.</text>
</comment>
<comment type="pathway">
    <text evidence="2">Protein modification; protein sumoylation.</text>
</comment>
<evidence type="ECO:0000256" key="7">
    <source>
        <dbReference type="ARBA" id="ARBA00044187"/>
    </source>
</evidence>
<evidence type="ECO:0000256" key="1">
    <source>
        <dbReference type="ARBA" id="ARBA00004123"/>
    </source>
</evidence>
<dbReference type="GO" id="GO:0019948">
    <property type="term" value="F:SUMO activating enzyme activity"/>
    <property type="evidence" value="ECO:0007669"/>
    <property type="project" value="TreeGrafter"/>
</dbReference>
<dbReference type="InterPro" id="IPR045886">
    <property type="entry name" value="ThiF/MoeB/HesA"/>
</dbReference>
<comment type="subunit">
    <text evidence="6">Heterodimer of SAE1 and UBA2/SAE2. The heterodimer corresponds to the two domains that are encoded on a single polypeptide chain in ubiquitin-activating enzyme E1. Interacts with UBE2I.</text>
</comment>
<accession>A0A7D9H8J4</accession>
<feature type="domain" description="THIF-type NAD/FAD binding fold" evidence="9">
    <location>
        <begin position="26"/>
        <end position="345"/>
    </location>
</feature>
<comment type="caution">
    <text evidence="10">The sequence shown here is derived from an EMBL/GenBank/DDBJ whole genome shotgun (WGS) entry which is preliminary data.</text>
</comment>
<comment type="subcellular location">
    <subcellularLocation>
        <location evidence="1">Nucleus</location>
    </subcellularLocation>
</comment>
<proteinExistence type="inferred from homology"/>
<dbReference type="InterPro" id="IPR000594">
    <property type="entry name" value="ThiF_NAD_FAD-bd"/>
</dbReference>
<keyword evidence="4" id="KW-0833">Ubl conjugation pathway</keyword>
<name>A0A7D9H8J4_PARCT</name>
<dbReference type="PANTHER" id="PTHR10953">
    <property type="entry name" value="UBIQUITIN-ACTIVATING ENZYME E1"/>
    <property type="match status" value="1"/>
</dbReference>
<evidence type="ECO:0000256" key="8">
    <source>
        <dbReference type="ARBA" id="ARBA00044354"/>
    </source>
</evidence>
<dbReference type="CDD" id="cd01492">
    <property type="entry name" value="Aos1_SUMO"/>
    <property type="match status" value="1"/>
</dbReference>
<evidence type="ECO:0000256" key="4">
    <source>
        <dbReference type="ARBA" id="ARBA00022786"/>
    </source>
</evidence>
<evidence type="ECO:0000256" key="2">
    <source>
        <dbReference type="ARBA" id="ARBA00004718"/>
    </source>
</evidence>
<evidence type="ECO:0000259" key="9">
    <source>
        <dbReference type="Pfam" id="PF00899"/>
    </source>
</evidence>
<dbReference type="GO" id="GO:0031510">
    <property type="term" value="C:SUMO activating enzyme complex"/>
    <property type="evidence" value="ECO:0007669"/>
    <property type="project" value="TreeGrafter"/>
</dbReference>
<gene>
    <name evidence="10" type="ORF">PACLA_8A007262</name>
</gene>
<dbReference type="Pfam" id="PF00899">
    <property type="entry name" value="ThiF"/>
    <property type="match status" value="1"/>
</dbReference>
<dbReference type="InterPro" id="IPR000011">
    <property type="entry name" value="UBQ/SUMO-activ_enz_E1-like"/>
</dbReference>
<dbReference type="Gene3D" id="3.40.50.720">
    <property type="entry name" value="NAD(P)-binding Rossmann-like Domain"/>
    <property type="match status" value="1"/>
</dbReference>
<dbReference type="FunFam" id="3.40.50.720:FF:000744">
    <property type="entry name" value="Smt3 activating enzyme 1"/>
    <property type="match status" value="1"/>
</dbReference>
<dbReference type="OrthoDB" id="412647at2759"/>
<keyword evidence="5" id="KW-0539">Nucleus</keyword>
<dbReference type="PRINTS" id="PR01849">
    <property type="entry name" value="UBIQUITINACT"/>
</dbReference>
<protein>
    <recommendedName>
        <fullName evidence="7">SUMO-activating enzyme subunit 1</fullName>
    </recommendedName>
    <alternativeName>
        <fullName evidence="8">Ubiquitin-like 1-activating enzyme E1A</fullName>
    </alternativeName>
</protein>
<dbReference type="PANTHER" id="PTHR10953:SF162">
    <property type="entry name" value="SUMO-ACTIVATING ENZYME SUBUNIT 1"/>
    <property type="match status" value="1"/>
</dbReference>
<evidence type="ECO:0000313" key="10">
    <source>
        <dbReference type="EMBL" id="CAB3977355.1"/>
    </source>
</evidence>
<dbReference type="GO" id="GO:0016925">
    <property type="term" value="P:protein sumoylation"/>
    <property type="evidence" value="ECO:0007669"/>
    <property type="project" value="TreeGrafter"/>
</dbReference>
<dbReference type="SUPFAM" id="SSF69572">
    <property type="entry name" value="Activating enzymes of the ubiquitin-like proteins"/>
    <property type="match status" value="1"/>
</dbReference>